<dbReference type="Proteomes" id="UP001265746">
    <property type="component" value="Unassembled WGS sequence"/>
</dbReference>
<dbReference type="EMBL" id="JAUJFL010000012">
    <property type="protein sequence ID" value="KAK2596068.1"/>
    <property type="molecule type" value="Genomic_DNA"/>
</dbReference>
<accession>A0AAD9VWR3</accession>
<organism evidence="1 2">
    <name type="scientific">Phomopsis amygdali</name>
    <name type="common">Fusicoccum amygdali</name>
    <dbReference type="NCBI Taxonomy" id="1214568"/>
    <lineage>
        <taxon>Eukaryota</taxon>
        <taxon>Fungi</taxon>
        <taxon>Dikarya</taxon>
        <taxon>Ascomycota</taxon>
        <taxon>Pezizomycotina</taxon>
        <taxon>Sordariomycetes</taxon>
        <taxon>Sordariomycetidae</taxon>
        <taxon>Diaporthales</taxon>
        <taxon>Diaporthaceae</taxon>
        <taxon>Diaporthe</taxon>
    </lineage>
</organism>
<keyword evidence="2" id="KW-1185">Reference proteome</keyword>
<evidence type="ECO:0000313" key="2">
    <source>
        <dbReference type="Proteomes" id="UP001265746"/>
    </source>
</evidence>
<comment type="caution">
    <text evidence="1">The sequence shown here is derived from an EMBL/GenBank/DDBJ whole genome shotgun (WGS) entry which is preliminary data.</text>
</comment>
<dbReference type="InterPro" id="IPR023213">
    <property type="entry name" value="CAT-like_dom_sf"/>
</dbReference>
<dbReference type="Gene3D" id="3.30.559.10">
    <property type="entry name" value="Chloramphenicol acetyltransferase-like domain"/>
    <property type="match status" value="2"/>
</dbReference>
<reference evidence="1" key="1">
    <citation type="submission" date="2023-06" db="EMBL/GenBank/DDBJ databases">
        <authorList>
            <person name="Noh H."/>
        </authorList>
    </citation>
    <scope>NUCLEOTIDE SEQUENCE</scope>
    <source>
        <strain evidence="1">DUCC20226</strain>
    </source>
</reference>
<sequence length="479" mass="53700">MTSPHQDAAPLAEPDLVFPLHYFDNSAMFTNITMYAIMVFDEVLDPEKLRTSLDRLVQRDTWRKLGARVRKGKNGPDLHVPRKFSTTRPAIAYTHAFHDVAKADHPVTSRMPSSESATMDRPAIVGNPEDWAELCCGADGPKSLQDYVGSDRPVTGLHIISLKDATIVTLHWLHAAADAMALKAILDNWVLILQGREAEVPLLHGFDEDPLRELGCHPTEPYELAGSELSTLGTASYVLRNGYNILMSQKQNRTVCIPASFMNKLRQNAIRELREAGHKDPFLTDNDLITSWWSRLAFSHLPADKPVTIMQAMSARRALERDLLPPDRLYVSNCLSFTSVLKTKKEVDQSLGLLAGDIRRGINKHGTREQIEAFQSMVRANAWPLGPMPIFFGKPNMHHIGFSNWTKVKTYLTDFSAASVTKRDTPLYPCFVSQIQTGIPYPDGFLITGQDSHGNYWLEGYRPAGLWTHIEGMIKEADI</sequence>
<name>A0AAD9VWR3_PHOAM</name>
<protein>
    <submittedName>
        <fullName evidence="1">Uncharacterized protein</fullName>
    </submittedName>
</protein>
<proteinExistence type="predicted"/>
<gene>
    <name evidence="1" type="ORF">N8I77_013576</name>
</gene>
<evidence type="ECO:0000313" key="1">
    <source>
        <dbReference type="EMBL" id="KAK2596068.1"/>
    </source>
</evidence>
<dbReference type="AlphaFoldDB" id="A0AAD9VWR3"/>